<evidence type="ECO:0000313" key="3">
    <source>
        <dbReference type="Proteomes" id="UP001168540"/>
    </source>
</evidence>
<dbReference type="RefSeq" id="WP_289827959.1">
    <property type="nucleotide sequence ID" value="NZ_JAUEDK010000001.1"/>
</dbReference>
<reference evidence="2" key="1">
    <citation type="submission" date="2023-06" db="EMBL/GenBank/DDBJ databases">
        <authorList>
            <person name="Zhang S."/>
        </authorList>
    </citation>
    <scope>NUCLEOTIDE SEQUENCE</scope>
    <source>
        <strain evidence="2">SG2303</strain>
    </source>
</reference>
<evidence type="ECO:0000256" key="1">
    <source>
        <dbReference type="SAM" id="Phobius"/>
    </source>
</evidence>
<proteinExistence type="predicted"/>
<keyword evidence="1" id="KW-0812">Transmembrane</keyword>
<keyword evidence="1" id="KW-0472">Membrane</keyword>
<keyword evidence="1" id="KW-1133">Transmembrane helix</keyword>
<evidence type="ECO:0000313" key="2">
    <source>
        <dbReference type="EMBL" id="MDN0073438.1"/>
    </source>
</evidence>
<accession>A0ABT7XI41</accession>
<dbReference type="EMBL" id="JAUEDK010000001">
    <property type="protein sequence ID" value="MDN0073438.1"/>
    <property type="molecule type" value="Genomic_DNA"/>
</dbReference>
<protein>
    <submittedName>
        <fullName evidence="2">Uncharacterized protein</fullName>
    </submittedName>
</protein>
<feature type="transmembrane region" description="Helical" evidence="1">
    <location>
        <begin position="12"/>
        <end position="28"/>
    </location>
</feature>
<feature type="transmembrane region" description="Helical" evidence="1">
    <location>
        <begin position="87"/>
        <end position="109"/>
    </location>
</feature>
<keyword evidence="3" id="KW-1185">Reference proteome</keyword>
<dbReference type="Proteomes" id="UP001168540">
    <property type="component" value="Unassembled WGS sequence"/>
</dbReference>
<organism evidence="2 3">
    <name type="scientific">Crenobacter oryzisoli</name>
    <dbReference type="NCBI Taxonomy" id="3056844"/>
    <lineage>
        <taxon>Bacteria</taxon>
        <taxon>Pseudomonadati</taxon>
        <taxon>Pseudomonadota</taxon>
        <taxon>Betaproteobacteria</taxon>
        <taxon>Neisseriales</taxon>
        <taxon>Neisseriaceae</taxon>
        <taxon>Crenobacter</taxon>
    </lineage>
</organism>
<name>A0ABT7XI41_9NEIS</name>
<gene>
    <name evidence="2" type="ORF">QU481_00800</name>
</gene>
<feature type="transmembrane region" description="Helical" evidence="1">
    <location>
        <begin position="49"/>
        <end position="67"/>
    </location>
</feature>
<sequence>METNNDDRGLLYLLYLYLIPFWLFRDASRGDFLLREQNYRYNREQRKYLPGYLLKWTVLCALLLTSYQSVHALGAGYPSVLWAVEMFAGISFAIGAALMANIAAIWGYLTFVD</sequence>
<comment type="caution">
    <text evidence="2">The sequence shown here is derived from an EMBL/GenBank/DDBJ whole genome shotgun (WGS) entry which is preliminary data.</text>
</comment>